<keyword evidence="6" id="KW-0498">Mitosis</keyword>
<dbReference type="EC" id="5.4.2.11" evidence="15"/>
<evidence type="ECO:0000256" key="8">
    <source>
        <dbReference type="ARBA" id="ARBA00022912"/>
    </source>
</evidence>
<feature type="compositionally biased region" description="Polar residues" evidence="16">
    <location>
        <begin position="51"/>
        <end position="75"/>
    </location>
</feature>
<sequence>MFVFAVMMRRTRTYRKVKSPEQTSNTVRQSEALFHIRLPFKLKSVRVRLFSSSSPEDPEDQLQSVRRSKGQSCSSPAEEEPETPDSASLMLFQRLRSRRNPAHTLTPDSAVNDHCLTGDFRQHPVLPVEKVNHQDLHCVSAQTVASLIRGQFSAVVEDFLIIDCRYPYEYRGGHIKGAVNLYTKSQILKAFLQGSSSPRVSPAARRAPGGASVLGTRGSRGATPASGGPAAAGVNEGASSPRKLIVFHCEFSSERGPQLCQYLRELDRTVNVQTYPHLLYPELYLLQGGSCVSHMAMSPCATGTSENSFGVSAGRGANIVADVQSDRSRGHDTFNTDCERSIKNWTEAIREMIGAAASACLIGGKQQKKRKPEVFSVSTSAFCPSSEPRPPDPSSRSPRVSAIPRFFLRGFPGQRLFCRKYRATTPSGLCTMAAYKLVLIRHGESCWNQENRFCGWFDADLSDTGTREAEKGGQALKDAGYEFDVCYTSVLKRAIRTLWLVLEGIDQMWLPVHRTWRLNERHYGGLTGLNKAETAAKHGEEQVKIWRRSYDIPPPPMEPEHDFYSSISQDRRYADLTEDQLPSCESLKDTIARALPFWNDEIAPQIKEGKRVLIAAHGNSLRGIVKHLEGMSEEAIMELNLPTGIPILYELDKNLKPVKPMQFLGDEETVRKAMEAVAAQGKAKK</sequence>
<dbReference type="GO" id="GO:0004725">
    <property type="term" value="F:protein tyrosine phosphatase activity"/>
    <property type="evidence" value="ECO:0007669"/>
    <property type="project" value="InterPro"/>
</dbReference>
<dbReference type="PROSITE" id="PS50206">
    <property type="entry name" value="RHODANESE_3"/>
    <property type="match status" value="1"/>
</dbReference>
<evidence type="ECO:0000256" key="16">
    <source>
        <dbReference type="SAM" id="MobiDB-lite"/>
    </source>
</evidence>
<evidence type="ECO:0000256" key="3">
    <source>
        <dbReference type="ARBA" id="ARBA00011065"/>
    </source>
</evidence>
<dbReference type="GO" id="GO:0004619">
    <property type="term" value="F:phosphoglycerate mutase activity"/>
    <property type="evidence" value="ECO:0007669"/>
    <property type="project" value="UniProtKB-EC"/>
</dbReference>
<dbReference type="InterPro" id="IPR036873">
    <property type="entry name" value="Rhodanese-like_dom_sf"/>
</dbReference>
<name>A0A7J5ZXS5_AMEME</name>
<dbReference type="FunFam" id="3.40.50.1240:FF:000007">
    <property type="entry name" value="Phosphoglycerate mutase"/>
    <property type="match status" value="1"/>
</dbReference>
<feature type="binding site" evidence="13">
    <location>
        <begin position="441"/>
        <end position="448"/>
    </location>
    <ligand>
        <name>substrate</name>
    </ligand>
</feature>
<dbReference type="PRINTS" id="PR00716">
    <property type="entry name" value="MPIPHPHTASE"/>
</dbReference>
<dbReference type="Proteomes" id="UP000593565">
    <property type="component" value="Unassembled WGS sequence"/>
</dbReference>
<evidence type="ECO:0000256" key="6">
    <source>
        <dbReference type="ARBA" id="ARBA00022776"/>
    </source>
</evidence>
<keyword evidence="4" id="KW-0597">Phosphoprotein</keyword>
<evidence type="ECO:0000256" key="12">
    <source>
        <dbReference type="PIRSR" id="PIRSR613078-1"/>
    </source>
</evidence>
<dbReference type="NCBIfam" id="TIGR01258">
    <property type="entry name" value="pgm_1"/>
    <property type="match status" value="1"/>
</dbReference>
<reference evidence="18 19" key="1">
    <citation type="submission" date="2020-02" db="EMBL/GenBank/DDBJ databases">
        <title>A chromosome-scale genome assembly of the black bullhead catfish (Ameiurus melas).</title>
        <authorList>
            <person name="Wen M."/>
            <person name="Zham M."/>
            <person name="Cabau C."/>
            <person name="Klopp C."/>
            <person name="Donnadieu C."/>
            <person name="Roques C."/>
            <person name="Bouchez O."/>
            <person name="Lampietro C."/>
            <person name="Jouanno E."/>
            <person name="Herpin A."/>
            <person name="Louis A."/>
            <person name="Berthelot C."/>
            <person name="Parey E."/>
            <person name="Roest-Crollius H."/>
            <person name="Braasch I."/>
            <person name="Postlethwait J."/>
            <person name="Robinson-Rechavi M."/>
            <person name="Echchiki A."/>
            <person name="Begum T."/>
            <person name="Montfort J."/>
            <person name="Schartl M."/>
            <person name="Bobe J."/>
            <person name="Guiguen Y."/>
        </authorList>
    </citation>
    <scope>NUCLEOTIDE SEQUENCE [LARGE SCALE GENOMIC DNA]</scope>
    <source>
        <strain evidence="18">M_S1</strain>
        <tissue evidence="18">Blood</tissue>
    </source>
</reference>
<feature type="binding site" evidence="13">
    <location>
        <position position="531"/>
    </location>
    <ligand>
        <name>substrate</name>
    </ligand>
</feature>
<comment type="caution">
    <text evidence="18">The sequence shown here is derived from an EMBL/GenBank/DDBJ whole genome shotgun (WGS) entry which is preliminary data.</text>
</comment>
<feature type="active site" description="Proton donor/acceptor" evidence="12">
    <location>
        <position position="520"/>
    </location>
</feature>
<evidence type="ECO:0000256" key="11">
    <source>
        <dbReference type="ARBA" id="ARBA00023306"/>
    </source>
</evidence>
<dbReference type="SUPFAM" id="SSF53254">
    <property type="entry name" value="Phosphoglycerate mutase-like"/>
    <property type="match status" value="1"/>
</dbReference>
<comment type="similarity">
    <text evidence="3">Belongs to the MPI phosphatase family.</text>
</comment>
<dbReference type="InterPro" id="IPR029033">
    <property type="entry name" value="His_PPase_superfam"/>
</dbReference>
<dbReference type="PANTHER" id="PTHR11931">
    <property type="entry name" value="PHOSPHOGLYCERATE MUTASE"/>
    <property type="match status" value="1"/>
</dbReference>
<dbReference type="InterPro" id="IPR001763">
    <property type="entry name" value="Rhodanese-like_dom"/>
</dbReference>
<feature type="binding site" evidence="13">
    <location>
        <begin position="547"/>
        <end position="548"/>
    </location>
    <ligand>
        <name>substrate</name>
    </ligand>
</feature>
<feature type="active site" description="Tele-phosphohistidine intermediate" evidence="12">
    <location>
        <position position="442"/>
    </location>
</feature>
<dbReference type="InterPro" id="IPR005952">
    <property type="entry name" value="Phosphogly_mut1"/>
</dbReference>
<feature type="binding site" evidence="13">
    <location>
        <begin position="520"/>
        <end position="523"/>
    </location>
    <ligand>
        <name>substrate</name>
    </ligand>
</feature>
<dbReference type="Gene3D" id="3.40.50.1240">
    <property type="entry name" value="Phosphoglycerate mutase-like"/>
    <property type="match status" value="1"/>
</dbReference>
<gene>
    <name evidence="18" type="ORF">AMELA_G00234300</name>
</gene>
<feature type="compositionally biased region" description="Low complexity" evidence="16">
    <location>
        <begin position="197"/>
        <end position="233"/>
    </location>
</feature>
<feature type="region of interest" description="Disordered" evidence="16">
    <location>
        <begin position="51"/>
        <end position="85"/>
    </location>
</feature>
<keyword evidence="8" id="KW-0904">Protein phosphatase</keyword>
<dbReference type="InterPro" id="IPR000751">
    <property type="entry name" value="MPI_Phosphatase"/>
</dbReference>
<organism evidence="18 19">
    <name type="scientific">Ameiurus melas</name>
    <name type="common">Black bullhead</name>
    <name type="synonym">Silurus melas</name>
    <dbReference type="NCBI Taxonomy" id="219545"/>
    <lineage>
        <taxon>Eukaryota</taxon>
        <taxon>Metazoa</taxon>
        <taxon>Chordata</taxon>
        <taxon>Craniata</taxon>
        <taxon>Vertebrata</taxon>
        <taxon>Euteleostomi</taxon>
        <taxon>Actinopterygii</taxon>
        <taxon>Neopterygii</taxon>
        <taxon>Teleostei</taxon>
        <taxon>Ostariophysi</taxon>
        <taxon>Siluriformes</taxon>
        <taxon>Ictaluridae</taxon>
        <taxon>Ameiurus</taxon>
    </lineage>
</organism>
<dbReference type="GO" id="GO:1902751">
    <property type="term" value="P:positive regulation of cell cycle G2/M phase transition"/>
    <property type="evidence" value="ECO:0007669"/>
    <property type="project" value="InterPro"/>
</dbReference>
<keyword evidence="10 15" id="KW-0413">Isomerase</keyword>
<feature type="region of interest" description="Disordered" evidence="16">
    <location>
        <begin position="197"/>
        <end position="236"/>
    </location>
</feature>
<dbReference type="SMART" id="SM00450">
    <property type="entry name" value="RHOD"/>
    <property type="match status" value="1"/>
</dbReference>
<evidence type="ECO:0000256" key="5">
    <source>
        <dbReference type="ARBA" id="ARBA00022618"/>
    </source>
</evidence>
<keyword evidence="5" id="KW-0132">Cell division</keyword>
<dbReference type="InterPro" id="IPR001345">
    <property type="entry name" value="PG/BPGM_mutase_AS"/>
</dbReference>
<feature type="site" description="Transition state stabilizer" evidence="14">
    <location>
        <position position="617"/>
    </location>
</feature>
<dbReference type="EMBL" id="JAAGNN010000021">
    <property type="protein sequence ID" value="KAF4075434.1"/>
    <property type="molecule type" value="Genomic_DNA"/>
</dbReference>
<evidence type="ECO:0000256" key="9">
    <source>
        <dbReference type="ARBA" id="ARBA00023152"/>
    </source>
</evidence>
<protein>
    <recommendedName>
        <fullName evidence="15">Phosphoglycerate mutase</fullName>
        <ecNumber evidence="15">5.4.2.11</ecNumber>
        <ecNumber evidence="15">5.4.2.4</ecNumber>
    </recommendedName>
</protein>
<dbReference type="CDD" id="cd07067">
    <property type="entry name" value="HP_PGM_like"/>
    <property type="match status" value="1"/>
</dbReference>
<dbReference type="SMART" id="SM00855">
    <property type="entry name" value="PGAM"/>
    <property type="match status" value="1"/>
</dbReference>
<keyword evidence="11" id="KW-0131">Cell cycle</keyword>
<dbReference type="Gene3D" id="3.40.250.10">
    <property type="entry name" value="Rhodanese-like domain"/>
    <property type="match status" value="1"/>
</dbReference>
<evidence type="ECO:0000256" key="10">
    <source>
        <dbReference type="ARBA" id="ARBA00023235"/>
    </source>
</evidence>
<evidence type="ECO:0000313" key="19">
    <source>
        <dbReference type="Proteomes" id="UP000593565"/>
    </source>
</evidence>
<dbReference type="InterPro" id="IPR013078">
    <property type="entry name" value="His_Pase_superF_clade-1"/>
</dbReference>
<dbReference type="EC" id="5.4.2.4" evidence="15"/>
<dbReference type="SUPFAM" id="SSF52821">
    <property type="entry name" value="Rhodanese/Cell cycle control phosphatase"/>
    <property type="match status" value="1"/>
</dbReference>
<dbReference type="GO" id="GO:0051301">
    <property type="term" value="P:cell division"/>
    <property type="evidence" value="ECO:0007669"/>
    <property type="project" value="UniProtKB-KW"/>
</dbReference>
<keyword evidence="7" id="KW-0378">Hydrolase</keyword>
<dbReference type="Pfam" id="PF00300">
    <property type="entry name" value="His_Phos_1"/>
    <property type="match status" value="2"/>
</dbReference>
<evidence type="ECO:0000256" key="13">
    <source>
        <dbReference type="PIRSR" id="PIRSR613078-2"/>
    </source>
</evidence>
<comment type="catalytic activity">
    <reaction evidence="15">
        <text>(2R)-2-phosphoglycerate = (2R)-3-phosphoglycerate</text>
        <dbReference type="Rhea" id="RHEA:15901"/>
        <dbReference type="ChEBI" id="CHEBI:58272"/>
        <dbReference type="ChEBI" id="CHEBI:58289"/>
        <dbReference type="EC" id="5.4.2.11"/>
    </reaction>
</comment>
<comment type="similarity">
    <text evidence="2 15">Belongs to the phosphoglycerate mutase family. BPG-dependent PGAM subfamily.</text>
</comment>
<evidence type="ECO:0000256" key="15">
    <source>
        <dbReference type="RuleBase" id="RU004511"/>
    </source>
</evidence>
<feature type="domain" description="Rhodanese" evidence="17">
    <location>
        <begin position="155"/>
        <end position="289"/>
    </location>
</feature>
<dbReference type="PROSITE" id="PS00175">
    <property type="entry name" value="PG_MUTASE"/>
    <property type="match status" value="1"/>
</dbReference>
<feature type="binding site" evidence="13">
    <location>
        <begin position="618"/>
        <end position="619"/>
    </location>
    <ligand>
        <name>substrate</name>
    </ligand>
</feature>
<comment type="catalytic activity">
    <reaction evidence="1 15">
        <text>(2R)-3-phospho-glyceroyl phosphate = (2R)-2,3-bisphosphoglycerate + H(+)</text>
        <dbReference type="Rhea" id="RHEA:17765"/>
        <dbReference type="ChEBI" id="CHEBI:15378"/>
        <dbReference type="ChEBI" id="CHEBI:57604"/>
        <dbReference type="ChEBI" id="CHEBI:58248"/>
        <dbReference type="EC" id="5.4.2.4"/>
    </reaction>
</comment>
<dbReference type="HAMAP" id="MF_01039">
    <property type="entry name" value="PGAM_GpmA"/>
    <property type="match status" value="1"/>
</dbReference>
<evidence type="ECO:0000259" key="17">
    <source>
        <dbReference type="PROSITE" id="PS50206"/>
    </source>
</evidence>
<proteinExistence type="inferred from homology"/>
<evidence type="ECO:0000256" key="1">
    <source>
        <dbReference type="ARBA" id="ARBA00000505"/>
    </source>
</evidence>
<dbReference type="GO" id="GO:0004082">
    <property type="term" value="F:bisphosphoglycerate mutase activity"/>
    <property type="evidence" value="ECO:0007669"/>
    <property type="project" value="UniProtKB-EC"/>
</dbReference>
<dbReference type="NCBIfam" id="NF010713">
    <property type="entry name" value="PRK14115.1"/>
    <property type="match status" value="1"/>
</dbReference>
<evidence type="ECO:0000256" key="7">
    <source>
        <dbReference type="ARBA" id="ARBA00022801"/>
    </source>
</evidence>
<evidence type="ECO:0000256" key="14">
    <source>
        <dbReference type="PIRSR" id="PIRSR613078-3"/>
    </source>
</evidence>
<keyword evidence="19" id="KW-1185">Reference proteome</keyword>
<dbReference type="Pfam" id="PF00581">
    <property type="entry name" value="Rhodanese"/>
    <property type="match status" value="1"/>
</dbReference>
<accession>A0A7J5ZXS5</accession>
<feature type="binding site" evidence="13">
    <location>
        <position position="493"/>
    </location>
    <ligand>
        <name>substrate</name>
    </ligand>
</feature>
<dbReference type="AlphaFoldDB" id="A0A7J5ZXS5"/>
<evidence type="ECO:0000256" key="4">
    <source>
        <dbReference type="ARBA" id="ARBA00022553"/>
    </source>
</evidence>
<keyword evidence="9 15" id="KW-0324">Glycolysis</keyword>
<evidence type="ECO:0000313" key="18">
    <source>
        <dbReference type="EMBL" id="KAF4075434.1"/>
    </source>
</evidence>
<dbReference type="GO" id="GO:0006096">
    <property type="term" value="P:glycolytic process"/>
    <property type="evidence" value="ECO:0007669"/>
    <property type="project" value="UniProtKB-KW"/>
</dbReference>
<evidence type="ECO:0000256" key="2">
    <source>
        <dbReference type="ARBA" id="ARBA00006717"/>
    </source>
</evidence>